<dbReference type="InterPro" id="IPR047057">
    <property type="entry name" value="MerR_fam"/>
</dbReference>
<dbReference type="InterPro" id="IPR009061">
    <property type="entry name" value="DNA-bd_dom_put_sf"/>
</dbReference>
<dbReference type="Gene3D" id="1.10.1660.10">
    <property type="match status" value="1"/>
</dbReference>
<evidence type="ECO:0000259" key="2">
    <source>
        <dbReference type="PROSITE" id="PS50937"/>
    </source>
</evidence>
<dbReference type="GO" id="GO:0003677">
    <property type="term" value="F:DNA binding"/>
    <property type="evidence" value="ECO:0007669"/>
    <property type="project" value="UniProtKB-KW"/>
</dbReference>
<dbReference type="Pfam" id="PF13411">
    <property type="entry name" value="MerR_1"/>
    <property type="match status" value="1"/>
</dbReference>
<protein>
    <submittedName>
        <fullName evidence="3">Merr family transcriptional regulator</fullName>
    </submittedName>
</protein>
<dbReference type="PANTHER" id="PTHR30204">
    <property type="entry name" value="REDOX-CYCLING DRUG-SENSING TRANSCRIPTIONAL ACTIVATOR SOXR"/>
    <property type="match status" value="1"/>
</dbReference>
<sequence length="134" mass="16214">MNIETVSKEFKLPKATLRYWEDAGLLPKVNRNQSGYRDYQQTDLNWIFYVQALRKAGMPVEKLKKFISTYRDPKADNDRKQMLIEQRNEMLKQVNEMQKTIKYLNYKIDNFGYHMLNYENEKLIYEQAETEENV</sequence>
<dbReference type="PANTHER" id="PTHR30204:SF98">
    <property type="entry name" value="HTH-TYPE TRANSCRIPTIONAL REGULATOR ADHR"/>
    <property type="match status" value="1"/>
</dbReference>
<dbReference type="InterPro" id="IPR000551">
    <property type="entry name" value="MerR-type_HTH_dom"/>
</dbReference>
<dbReference type="GO" id="GO:0003700">
    <property type="term" value="F:DNA-binding transcription factor activity"/>
    <property type="evidence" value="ECO:0007669"/>
    <property type="project" value="InterPro"/>
</dbReference>
<dbReference type="STRING" id="1423745.GCA_001311215_01785"/>
<dbReference type="AlphaFoldDB" id="A0A0R2CKJ6"/>
<dbReference type="Proteomes" id="UP000051586">
    <property type="component" value="Unassembled WGS sequence"/>
</dbReference>
<dbReference type="EMBL" id="AYZI01000003">
    <property type="protein sequence ID" value="KRM91877.1"/>
    <property type="molecule type" value="Genomic_DNA"/>
</dbReference>
<dbReference type="SMART" id="SM00422">
    <property type="entry name" value="HTH_MERR"/>
    <property type="match status" value="1"/>
</dbReference>
<name>A0A0R2CKJ6_9LACO</name>
<reference evidence="3 4" key="1">
    <citation type="journal article" date="2015" name="Genome Announc.">
        <title>Expanding the biotechnology potential of lactobacilli through comparative genomics of 213 strains and associated genera.</title>
        <authorList>
            <person name="Sun Z."/>
            <person name="Harris H.M."/>
            <person name="McCann A."/>
            <person name="Guo C."/>
            <person name="Argimon S."/>
            <person name="Zhang W."/>
            <person name="Yang X."/>
            <person name="Jeffery I.B."/>
            <person name="Cooney J.C."/>
            <person name="Kagawa T.F."/>
            <person name="Liu W."/>
            <person name="Song Y."/>
            <person name="Salvetti E."/>
            <person name="Wrobel A."/>
            <person name="Rasinkangas P."/>
            <person name="Parkhill J."/>
            <person name="Rea M.C."/>
            <person name="O'Sullivan O."/>
            <person name="Ritari J."/>
            <person name="Douillard F.P."/>
            <person name="Paul Ross R."/>
            <person name="Yang R."/>
            <person name="Briner A.E."/>
            <person name="Felis G.E."/>
            <person name="de Vos W.M."/>
            <person name="Barrangou R."/>
            <person name="Klaenhammer T.R."/>
            <person name="Caufield P.W."/>
            <person name="Cui Y."/>
            <person name="Zhang H."/>
            <person name="O'Toole P.W."/>
        </authorList>
    </citation>
    <scope>NUCLEOTIDE SEQUENCE [LARGE SCALE GENOMIC DNA]</scope>
    <source>
        <strain evidence="3 4">DSM 22689</strain>
    </source>
</reference>
<evidence type="ECO:0000313" key="3">
    <source>
        <dbReference type="EMBL" id="KRM91877.1"/>
    </source>
</evidence>
<evidence type="ECO:0000313" key="4">
    <source>
        <dbReference type="Proteomes" id="UP000051586"/>
    </source>
</evidence>
<gene>
    <name evidence="3" type="ORF">FC87_GL000702</name>
</gene>
<dbReference type="CDD" id="cd01109">
    <property type="entry name" value="HTH_YyaN"/>
    <property type="match status" value="1"/>
</dbReference>
<proteinExistence type="predicted"/>
<feature type="domain" description="HTH merR-type" evidence="2">
    <location>
        <begin position="1"/>
        <end position="69"/>
    </location>
</feature>
<organism evidence="3 4">
    <name type="scientific">Fructilactobacillus florum DSM 22689 = JCM 16035</name>
    <dbReference type="NCBI Taxonomy" id="1423745"/>
    <lineage>
        <taxon>Bacteria</taxon>
        <taxon>Bacillati</taxon>
        <taxon>Bacillota</taxon>
        <taxon>Bacilli</taxon>
        <taxon>Lactobacillales</taxon>
        <taxon>Lactobacillaceae</taxon>
        <taxon>Fructilactobacillus</taxon>
    </lineage>
</organism>
<dbReference type="RefSeq" id="WP_056961545.1">
    <property type="nucleotide sequence ID" value="NZ_AYZI01000003.1"/>
</dbReference>
<accession>A0A0R2CKJ6</accession>
<keyword evidence="1" id="KW-0238">DNA-binding</keyword>
<dbReference type="PROSITE" id="PS50937">
    <property type="entry name" value="HTH_MERR_2"/>
    <property type="match status" value="1"/>
</dbReference>
<dbReference type="SUPFAM" id="SSF46955">
    <property type="entry name" value="Putative DNA-binding domain"/>
    <property type="match status" value="1"/>
</dbReference>
<evidence type="ECO:0000256" key="1">
    <source>
        <dbReference type="ARBA" id="ARBA00023125"/>
    </source>
</evidence>
<comment type="caution">
    <text evidence="3">The sequence shown here is derived from an EMBL/GenBank/DDBJ whole genome shotgun (WGS) entry which is preliminary data.</text>
</comment>
<dbReference type="PATRIC" id="fig|1423745.4.peg.743"/>